<comment type="caution">
    <text evidence="1">The sequence shown here is derived from an EMBL/GenBank/DDBJ whole genome shotgun (WGS) entry which is preliminary data.</text>
</comment>
<proteinExistence type="predicted"/>
<reference evidence="1 2" key="1">
    <citation type="submission" date="2020-08" db="EMBL/GenBank/DDBJ databases">
        <title>A Genomic Blueprint of the Chicken Gut Microbiome.</title>
        <authorList>
            <person name="Gilroy R."/>
            <person name="Ravi A."/>
            <person name="Getino M."/>
            <person name="Pursley I."/>
            <person name="Horton D.L."/>
            <person name="Alikhan N.-F."/>
            <person name="Baker D."/>
            <person name="Gharbi K."/>
            <person name="Hall N."/>
            <person name="Watson M."/>
            <person name="Adriaenssens E.M."/>
            <person name="Foster-Nyarko E."/>
            <person name="Jarju S."/>
            <person name="Secka A."/>
            <person name="Antonio M."/>
            <person name="Oren A."/>
            <person name="Chaudhuri R."/>
            <person name="La Ragione R.M."/>
            <person name="Hildebrand F."/>
            <person name="Pallen M.J."/>
        </authorList>
    </citation>
    <scope>NUCLEOTIDE SEQUENCE [LARGE SCALE GENOMIC DNA]</scope>
    <source>
        <strain evidence="1 2">Sa2CVA6</strain>
    </source>
</reference>
<dbReference type="InterPro" id="IPR046373">
    <property type="entry name" value="Acyl-CoA_Oxase/DH_mid-dom_sf"/>
</dbReference>
<evidence type="ECO:0000313" key="1">
    <source>
        <dbReference type="EMBL" id="MBD7959366.1"/>
    </source>
</evidence>
<dbReference type="SUPFAM" id="SSF56645">
    <property type="entry name" value="Acyl-CoA dehydrogenase NM domain-like"/>
    <property type="match status" value="1"/>
</dbReference>
<keyword evidence="2" id="KW-1185">Reference proteome</keyword>
<accession>A0ABR8S7A3</accession>
<dbReference type="InterPro" id="IPR009100">
    <property type="entry name" value="AcylCoA_DH/oxidase_NM_dom_sf"/>
</dbReference>
<dbReference type="EMBL" id="JACSQK010000001">
    <property type="protein sequence ID" value="MBD7959366.1"/>
    <property type="molecule type" value="Genomic_DNA"/>
</dbReference>
<dbReference type="Gene3D" id="1.20.140.10">
    <property type="entry name" value="Butyryl-CoA Dehydrogenase, subunit A, domain 3"/>
    <property type="match status" value="1"/>
</dbReference>
<gene>
    <name evidence="1" type="ORF">H9646_02645</name>
</gene>
<evidence type="ECO:0000313" key="2">
    <source>
        <dbReference type="Proteomes" id="UP000634919"/>
    </source>
</evidence>
<dbReference type="Proteomes" id="UP000634919">
    <property type="component" value="Unassembled WGS sequence"/>
</dbReference>
<dbReference type="RefSeq" id="WP_191721757.1">
    <property type="nucleotide sequence ID" value="NZ_JACSQK010000001.1"/>
</dbReference>
<name>A0ABR8S7A3_9BURK</name>
<dbReference type="Gene3D" id="2.40.110.10">
    <property type="entry name" value="Butyryl-CoA Dehydrogenase, subunit A, domain 2"/>
    <property type="match status" value="1"/>
</dbReference>
<organism evidence="1 2">
    <name type="scientific">Comamonas avium</name>
    <dbReference type="NCBI Taxonomy" id="2762231"/>
    <lineage>
        <taxon>Bacteria</taxon>
        <taxon>Pseudomonadati</taxon>
        <taxon>Pseudomonadota</taxon>
        <taxon>Betaproteobacteria</taxon>
        <taxon>Burkholderiales</taxon>
        <taxon>Comamonadaceae</taxon>
        <taxon>Comamonas</taxon>
    </lineage>
</organism>
<protein>
    <submittedName>
        <fullName evidence="1">Acyl-CoA dehydrogenase</fullName>
    </submittedName>
</protein>
<sequence>MQQYILSENINIFIDKDKLQTILNNPEKASQFNRFRTLIEHGLDQLPFPGSGRTLERWKTLAKIGSTNLSLAKLYEGHTDALAITAELEAPLLWEGQAWAVWCAEPPNMRVCAHGDFRNLSIGNGTEVKLTGTKPWCSGASVVDNALVSCWLPDGRRCLVALAMNQSTIAINSSKWNAVGMADSSSAEVSFEETAGILVGSPESYLTRPGFIHGGGGVAACWYGAAKRIASYLHQTTIATKEDSYRLVHLGAIDVALSSAAALLTEAAHQIDLRPTEPCALEVTRARLAVEDAVNEVLRRVPRALGPGPLCTDKDLAQLIADLPIFVRQSHAEQDQAALGRLIVKARPDPWTL</sequence>